<dbReference type="Gene3D" id="3.40.50.150">
    <property type="entry name" value="Vaccinia Virus protein VP39"/>
    <property type="match status" value="1"/>
</dbReference>
<dbReference type="EMBL" id="BMXR01000002">
    <property type="protein sequence ID" value="GGX43153.1"/>
    <property type="molecule type" value="Genomic_DNA"/>
</dbReference>
<dbReference type="InterPro" id="IPR029063">
    <property type="entry name" value="SAM-dependent_MTases_sf"/>
</dbReference>
<dbReference type="SUPFAM" id="SSF53335">
    <property type="entry name" value="S-adenosyl-L-methionine-dependent methyltransferases"/>
    <property type="match status" value="1"/>
</dbReference>
<evidence type="ECO:0000313" key="1">
    <source>
        <dbReference type="EMBL" id="GGX43153.1"/>
    </source>
</evidence>
<dbReference type="PANTHER" id="PTHR20974:SF0">
    <property type="entry name" value="UPF0585 PROTEIN CG18661"/>
    <property type="match status" value="1"/>
</dbReference>
<dbReference type="GO" id="GO:0008168">
    <property type="term" value="F:methyltransferase activity"/>
    <property type="evidence" value="ECO:0007669"/>
    <property type="project" value="UniProtKB-KW"/>
</dbReference>
<comment type="caution">
    <text evidence="1">The sequence shown here is derived from an EMBL/GenBank/DDBJ whole genome shotgun (WGS) entry which is preliminary data.</text>
</comment>
<dbReference type="CDD" id="cd02440">
    <property type="entry name" value="AdoMet_MTases"/>
    <property type="match status" value="1"/>
</dbReference>
<name>A0A918K0Z7_9GAMM</name>
<dbReference type="PANTHER" id="PTHR20974">
    <property type="entry name" value="UPF0585 PROTEIN CG18661"/>
    <property type="match status" value="1"/>
</dbReference>
<dbReference type="InterPro" id="IPR010342">
    <property type="entry name" value="DUF938"/>
</dbReference>
<sequence length="202" mass="22695">MLNTMTELPFSQACENNKRPILECLRSVFDQARSVLEIGTGTGQHTVYFAEALPHLTWQPSDHPDSAHLGQDRLAACEALNLLPFVALDVGTDDWPIPDVDAVFSANTAHIMSWAEVERMFEGVAQRLPTGGVFCLYGPFNDQGRYTSDSNRQFDRYLRSRESHMGIRDTVDLEALAGSVDLRLDDDVSMPANNRILVWRRL</sequence>
<accession>A0A918K0Z7</accession>
<dbReference type="Proteomes" id="UP000626148">
    <property type="component" value="Unassembled WGS sequence"/>
</dbReference>
<protein>
    <submittedName>
        <fullName evidence="1">Methylase</fullName>
    </submittedName>
</protein>
<keyword evidence="1" id="KW-0808">Transferase</keyword>
<dbReference type="AlphaFoldDB" id="A0A918K0Z7"/>
<dbReference type="GO" id="GO:0032259">
    <property type="term" value="P:methylation"/>
    <property type="evidence" value="ECO:0007669"/>
    <property type="project" value="UniProtKB-KW"/>
</dbReference>
<keyword evidence="2" id="KW-1185">Reference proteome</keyword>
<reference evidence="1" key="2">
    <citation type="submission" date="2020-09" db="EMBL/GenBank/DDBJ databases">
        <authorList>
            <person name="Sun Q."/>
            <person name="Kim S."/>
        </authorList>
    </citation>
    <scope>NUCLEOTIDE SEQUENCE</scope>
    <source>
        <strain evidence="1">KCTC 22169</strain>
    </source>
</reference>
<gene>
    <name evidence="1" type="ORF">GCM10007392_07320</name>
</gene>
<reference evidence="1" key="1">
    <citation type="journal article" date="2014" name="Int. J. Syst. Evol. Microbiol.">
        <title>Complete genome sequence of Corynebacterium casei LMG S-19264T (=DSM 44701T), isolated from a smear-ripened cheese.</title>
        <authorList>
            <consortium name="US DOE Joint Genome Institute (JGI-PGF)"/>
            <person name="Walter F."/>
            <person name="Albersmeier A."/>
            <person name="Kalinowski J."/>
            <person name="Ruckert C."/>
        </authorList>
    </citation>
    <scope>NUCLEOTIDE SEQUENCE</scope>
    <source>
        <strain evidence="1">KCTC 22169</strain>
    </source>
</reference>
<proteinExistence type="predicted"/>
<keyword evidence="1" id="KW-0489">Methyltransferase</keyword>
<evidence type="ECO:0000313" key="2">
    <source>
        <dbReference type="Proteomes" id="UP000626148"/>
    </source>
</evidence>
<organism evidence="1 2">
    <name type="scientific">Saccharospirillum salsuginis</name>
    <dbReference type="NCBI Taxonomy" id="418750"/>
    <lineage>
        <taxon>Bacteria</taxon>
        <taxon>Pseudomonadati</taxon>
        <taxon>Pseudomonadota</taxon>
        <taxon>Gammaproteobacteria</taxon>
        <taxon>Oceanospirillales</taxon>
        <taxon>Saccharospirillaceae</taxon>
        <taxon>Saccharospirillum</taxon>
    </lineage>
</organism>
<dbReference type="Pfam" id="PF06080">
    <property type="entry name" value="DUF938"/>
    <property type="match status" value="1"/>
</dbReference>